<evidence type="ECO:0000313" key="2">
    <source>
        <dbReference type="EMBL" id="UTO56124.1"/>
    </source>
</evidence>
<dbReference type="AlphaFoldDB" id="A0A9Q9F382"/>
<protein>
    <submittedName>
        <fullName evidence="1">Uncharacterized protein</fullName>
    </submittedName>
</protein>
<dbReference type="EMBL" id="CP089286">
    <property type="protein sequence ID" value="UTO55204.1"/>
    <property type="molecule type" value="Genomic_DNA"/>
</dbReference>
<dbReference type="Proteomes" id="UP001059985">
    <property type="component" value="Chromosome"/>
</dbReference>
<evidence type="ECO:0000313" key="1">
    <source>
        <dbReference type="EMBL" id="UTO55204.1"/>
    </source>
</evidence>
<gene>
    <name evidence="2" type="ORF">LUA81_03315</name>
    <name evidence="1" type="ORF">LUA82_03345</name>
</gene>
<dbReference type="EMBL" id="CP089285">
    <property type="protein sequence ID" value="UTO56124.1"/>
    <property type="molecule type" value="Genomic_DNA"/>
</dbReference>
<dbReference type="Proteomes" id="UP001059822">
    <property type="component" value="Chromosome"/>
</dbReference>
<evidence type="ECO:0000313" key="4">
    <source>
        <dbReference type="Proteomes" id="UP001059985"/>
    </source>
</evidence>
<accession>A0A9Q9F382</accession>
<reference evidence="1" key="1">
    <citation type="journal article" date="2022" name="Microorganisms">
        <title>Assembly and Comparison of Ca. Neoehrlichia mikurensis Genomes.</title>
        <authorList>
            <person name="Azagi T."/>
            <person name="Dirks R.P."/>
            <person name="Yebra-Pimentel E.S."/>
            <person name="Schaap P.J."/>
            <person name="Koehorst J.J."/>
            <person name="Esser H.J."/>
            <person name="Sprong H."/>
        </authorList>
    </citation>
    <scope>NUCLEOTIDE SEQUENCE</scope>
    <source>
        <strain evidence="2">18-2804</strain>
        <strain evidence="1">18-2837</strain>
    </source>
</reference>
<dbReference type="RefSeq" id="WP_254815557.1">
    <property type="nucleotide sequence ID" value="NZ_CP089285.1"/>
</dbReference>
<proteinExistence type="predicted"/>
<sequence>MFFYDLYNDIFYKTFRQITTNSLVNDILTSQDVLSGHTASIDFNRTTFIINNNIIEKDYDCTYIQNHIEQKITNSIQENALPDLKTLCAAYNTTQKDFLEKCPERYLLHLKYKNLFTQHCGIQLDIRLINEIITNCNQGGFIASVIKGLIMQLQETKQNLLSDENGIFVKVGEESHTLITVPKQPSHIKKSPTVLISEEITFIFFDTLGYKCSVPVTLSYQMSVLSNSIIKYHNTRVSAHLPYELQENINKRHHLQSNVFVKIKNIIKMLFYRMYSYISSLVSNIYETTTKDYIFINKNTHSSLSFTYVLADFYNKLNESKLPDTTLLDLNNFDLNNHSNLDIVNNNHTNVESKEKVNQNNNDLDVVNNNYTNVEPQENITDPLIDPQVNFKLSSITIEKVQKLDTELYIG</sequence>
<keyword evidence="4" id="KW-1185">Reference proteome</keyword>
<name>A0A9Q9F382_9RICK</name>
<organism evidence="1 3">
    <name type="scientific">Neoehrlichia mikurensis</name>
    <dbReference type="NCBI Taxonomy" id="89586"/>
    <lineage>
        <taxon>Bacteria</taxon>
        <taxon>Pseudomonadati</taxon>
        <taxon>Pseudomonadota</taxon>
        <taxon>Alphaproteobacteria</taxon>
        <taxon>Rickettsiales</taxon>
        <taxon>Anaplasmataceae</taxon>
        <taxon>Candidatus Neoehrlichia</taxon>
    </lineage>
</organism>
<evidence type="ECO:0000313" key="3">
    <source>
        <dbReference type="Proteomes" id="UP001059822"/>
    </source>
</evidence>